<evidence type="ECO:0000313" key="2">
    <source>
        <dbReference type="Proteomes" id="UP001266305"/>
    </source>
</evidence>
<reference evidence="1 2" key="1">
    <citation type="submission" date="2023-05" db="EMBL/GenBank/DDBJ databases">
        <title>B98-5 Cell Line De Novo Hybrid Assembly: An Optical Mapping Approach.</title>
        <authorList>
            <person name="Kananen K."/>
            <person name="Auerbach J.A."/>
            <person name="Kautto E."/>
            <person name="Blachly J.S."/>
        </authorList>
    </citation>
    <scope>NUCLEOTIDE SEQUENCE [LARGE SCALE GENOMIC DNA]</scope>
    <source>
        <strain evidence="1">B95-8</strain>
        <tissue evidence="1">Cell line</tissue>
    </source>
</reference>
<proteinExistence type="predicted"/>
<comment type="caution">
    <text evidence="1">The sequence shown here is derived from an EMBL/GenBank/DDBJ whole genome shotgun (WGS) entry which is preliminary data.</text>
</comment>
<gene>
    <name evidence="1" type="ORF">P7K49_039836</name>
</gene>
<sequence length="97" mass="10247">ASLRVPIPPSPIPLPSQPPSAALRALVLSQVARVGPHKGPIYSPVREEELENSFNRGGIVWLPPCSFCPPSGPQLTEALRNQLVVADGAFSKAGFPV</sequence>
<feature type="non-terminal residue" evidence="1">
    <location>
        <position position="1"/>
    </location>
</feature>
<protein>
    <submittedName>
        <fullName evidence="1">Uncharacterized protein</fullName>
    </submittedName>
</protein>
<dbReference type="Proteomes" id="UP001266305">
    <property type="component" value="Unassembled WGS sequence"/>
</dbReference>
<organism evidence="1 2">
    <name type="scientific">Saguinus oedipus</name>
    <name type="common">Cotton-top tamarin</name>
    <name type="synonym">Oedipomidas oedipus</name>
    <dbReference type="NCBI Taxonomy" id="9490"/>
    <lineage>
        <taxon>Eukaryota</taxon>
        <taxon>Metazoa</taxon>
        <taxon>Chordata</taxon>
        <taxon>Craniata</taxon>
        <taxon>Vertebrata</taxon>
        <taxon>Euteleostomi</taxon>
        <taxon>Mammalia</taxon>
        <taxon>Eutheria</taxon>
        <taxon>Euarchontoglires</taxon>
        <taxon>Primates</taxon>
        <taxon>Haplorrhini</taxon>
        <taxon>Platyrrhini</taxon>
        <taxon>Cebidae</taxon>
        <taxon>Callitrichinae</taxon>
        <taxon>Saguinus</taxon>
    </lineage>
</organism>
<name>A0ABQ9TAP8_SAGOE</name>
<evidence type="ECO:0000313" key="1">
    <source>
        <dbReference type="EMBL" id="KAK2081827.1"/>
    </source>
</evidence>
<accession>A0ABQ9TAP8</accession>
<dbReference type="EMBL" id="JASSZA010000052">
    <property type="protein sequence ID" value="KAK2081827.1"/>
    <property type="molecule type" value="Genomic_DNA"/>
</dbReference>
<keyword evidence="2" id="KW-1185">Reference proteome</keyword>